<comment type="caution">
    <text evidence="1">The sequence shown here is derived from an EMBL/GenBank/DDBJ whole genome shotgun (WGS) entry which is preliminary data.</text>
</comment>
<protein>
    <submittedName>
        <fullName evidence="1">DUF2848 domain-containing protein</fullName>
    </submittedName>
</protein>
<keyword evidence="2" id="KW-1185">Reference proteome</keyword>
<dbReference type="SUPFAM" id="SSF56529">
    <property type="entry name" value="FAH"/>
    <property type="match status" value="1"/>
</dbReference>
<dbReference type="InterPro" id="IPR036663">
    <property type="entry name" value="Fumarylacetoacetase_C_sf"/>
</dbReference>
<reference evidence="1 2" key="1">
    <citation type="journal article" date="2019" name="Int. J. Syst. Evol. Microbiol.">
        <title>The Global Catalogue of Microorganisms (GCM) 10K type strain sequencing project: providing services to taxonomists for standard genome sequencing and annotation.</title>
        <authorList>
            <consortium name="The Broad Institute Genomics Platform"/>
            <consortium name="The Broad Institute Genome Sequencing Center for Infectious Disease"/>
            <person name="Wu L."/>
            <person name="Ma J."/>
        </authorList>
    </citation>
    <scope>NUCLEOTIDE SEQUENCE [LARGE SCALE GENOMIC DNA]</scope>
    <source>
        <strain evidence="1 2">JCM 16240</strain>
    </source>
</reference>
<gene>
    <name evidence="1" type="ORF">GCM10009125_01430</name>
</gene>
<dbReference type="EMBL" id="BAAAFN010000004">
    <property type="protein sequence ID" value="GAA0216174.1"/>
    <property type="molecule type" value="Genomic_DNA"/>
</dbReference>
<organism evidence="1 2">
    <name type="scientific">Castellaniella daejeonensis</name>
    <dbReference type="NCBI Taxonomy" id="659013"/>
    <lineage>
        <taxon>Bacteria</taxon>
        <taxon>Pseudomonadati</taxon>
        <taxon>Pseudomonadota</taxon>
        <taxon>Betaproteobacteria</taxon>
        <taxon>Burkholderiales</taxon>
        <taxon>Alcaligenaceae</taxon>
        <taxon>Castellaniella</taxon>
    </lineage>
</organism>
<evidence type="ECO:0000313" key="1">
    <source>
        <dbReference type="EMBL" id="GAA0216174.1"/>
    </source>
</evidence>
<dbReference type="Pfam" id="PF11010">
    <property type="entry name" value="DUF2848"/>
    <property type="match status" value="1"/>
</dbReference>
<sequence length="228" mass="24650">MKLFFDLISARTATQSVALDINQCIVAGWAGRDLAAIEHHIEELAALGVPRPSAVPLYYRIAANQISQDGELQAVGPHSSGEAEVFVFTHEGRLLVSLASDHTDRKLESTSVALSKQLCVKPVARAAWLFDEVAPHWDSLILRSWIEEDGQRVLYQEGALASLRPPAELIEGCFGADGMPAGAGMTCGTMAAIGGIRPSTSFEMELFDPVLGRSIRHAYRVEVLPEVA</sequence>
<proteinExistence type="predicted"/>
<dbReference type="RefSeq" id="WP_325125554.1">
    <property type="nucleotide sequence ID" value="NZ_BAAAFN010000004.1"/>
</dbReference>
<accession>A0ABN0T9P0</accession>
<dbReference type="InterPro" id="IPR021269">
    <property type="entry name" value="DUF2848"/>
</dbReference>
<name>A0ABN0T9P0_9BURK</name>
<evidence type="ECO:0000313" key="2">
    <source>
        <dbReference type="Proteomes" id="UP001501176"/>
    </source>
</evidence>
<dbReference type="Proteomes" id="UP001501176">
    <property type="component" value="Unassembled WGS sequence"/>
</dbReference>